<dbReference type="AlphaFoldDB" id="A0A0S4L805"/>
<organism evidence="1 2">
    <name type="scientific">Candidatus Nitrospira nitrosa</name>
    <dbReference type="NCBI Taxonomy" id="1742972"/>
    <lineage>
        <taxon>Bacteria</taxon>
        <taxon>Pseudomonadati</taxon>
        <taxon>Nitrospirota</taxon>
        <taxon>Nitrospiria</taxon>
        <taxon>Nitrospirales</taxon>
        <taxon>Nitrospiraceae</taxon>
        <taxon>Nitrospira</taxon>
    </lineage>
</organism>
<name>A0A0S4L805_9BACT</name>
<proteinExistence type="predicted"/>
<dbReference type="Proteomes" id="UP000199032">
    <property type="component" value="Unassembled WGS sequence"/>
</dbReference>
<accession>A0A0S4L805</accession>
<dbReference type="EMBL" id="CZQA01000001">
    <property type="protein sequence ID" value="CUS31940.1"/>
    <property type="molecule type" value="Genomic_DNA"/>
</dbReference>
<keyword evidence="2" id="KW-1185">Reference proteome</keyword>
<protein>
    <submittedName>
        <fullName evidence="1">Uncharacterized protein</fullName>
    </submittedName>
</protein>
<gene>
    <name evidence="1" type="ORF">COMA1_10340</name>
</gene>
<evidence type="ECO:0000313" key="2">
    <source>
        <dbReference type="Proteomes" id="UP000199032"/>
    </source>
</evidence>
<evidence type="ECO:0000313" key="1">
    <source>
        <dbReference type="EMBL" id="CUS31940.1"/>
    </source>
</evidence>
<reference evidence="1 2" key="1">
    <citation type="submission" date="2015-10" db="EMBL/GenBank/DDBJ databases">
        <authorList>
            <person name="Gilbert D.G."/>
        </authorList>
    </citation>
    <scope>NUCLEOTIDE SEQUENCE [LARGE SCALE GENOMIC DNA]</scope>
    <source>
        <strain evidence="1">COMA1</strain>
    </source>
</reference>
<sequence>MNSEALSLSRIDVEKYPTLTWNPSPWMHEVSRPRYSVLEEEGRICKHENESN</sequence>